<feature type="region of interest" description="Disordered" evidence="1">
    <location>
        <begin position="59"/>
        <end position="96"/>
    </location>
</feature>
<protein>
    <submittedName>
        <fullName evidence="3">Uncharacterized protein</fullName>
    </submittedName>
</protein>
<keyword evidence="2" id="KW-0472">Membrane</keyword>
<proteinExistence type="predicted"/>
<organism evidence="3 4">
    <name type="scientific">Dendrothele bispora (strain CBS 962.96)</name>
    <dbReference type="NCBI Taxonomy" id="1314807"/>
    <lineage>
        <taxon>Eukaryota</taxon>
        <taxon>Fungi</taxon>
        <taxon>Dikarya</taxon>
        <taxon>Basidiomycota</taxon>
        <taxon>Agaricomycotina</taxon>
        <taxon>Agaricomycetes</taxon>
        <taxon>Agaricomycetidae</taxon>
        <taxon>Agaricales</taxon>
        <taxon>Agaricales incertae sedis</taxon>
        <taxon>Dendrothele</taxon>
    </lineage>
</organism>
<dbReference type="AlphaFoldDB" id="A0A4V6T522"/>
<keyword evidence="4" id="KW-1185">Reference proteome</keyword>
<sequence length="96" mass="10327">MTRPVINIRGGLGTVAEGGEITNQSSNFPDPLKQGLIILGVSLIILGVLSTIYNCRKKSRRNGSQLSDAENATKTDSEDQFPGNTAHESKPQFKPT</sequence>
<dbReference type="EMBL" id="ML179686">
    <property type="protein sequence ID" value="THU83105.1"/>
    <property type="molecule type" value="Genomic_DNA"/>
</dbReference>
<evidence type="ECO:0000313" key="4">
    <source>
        <dbReference type="Proteomes" id="UP000297245"/>
    </source>
</evidence>
<keyword evidence="2" id="KW-0812">Transmembrane</keyword>
<evidence type="ECO:0000313" key="3">
    <source>
        <dbReference type="EMBL" id="THU83105.1"/>
    </source>
</evidence>
<evidence type="ECO:0000256" key="1">
    <source>
        <dbReference type="SAM" id="MobiDB-lite"/>
    </source>
</evidence>
<name>A0A4V6T522_DENBC</name>
<feature type="transmembrane region" description="Helical" evidence="2">
    <location>
        <begin position="35"/>
        <end position="55"/>
    </location>
</feature>
<feature type="compositionally biased region" description="Basic and acidic residues" evidence="1">
    <location>
        <begin position="87"/>
        <end position="96"/>
    </location>
</feature>
<reference evidence="3 4" key="1">
    <citation type="journal article" date="2019" name="Nat. Ecol. Evol.">
        <title>Megaphylogeny resolves global patterns of mushroom evolution.</title>
        <authorList>
            <person name="Varga T."/>
            <person name="Krizsan K."/>
            <person name="Foldi C."/>
            <person name="Dima B."/>
            <person name="Sanchez-Garcia M."/>
            <person name="Sanchez-Ramirez S."/>
            <person name="Szollosi G.J."/>
            <person name="Szarkandi J.G."/>
            <person name="Papp V."/>
            <person name="Albert L."/>
            <person name="Andreopoulos W."/>
            <person name="Angelini C."/>
            <person name="Antonin V."/>
            <person name="Barry K.W."/>
            <person name="Bougher N.L."/>
            <person name="Buchanan P."/>
            <person name="Buyck B."/>
            <person name="Bense V."/>
            <person name="Catcheside P."/>
            <person name="Chovatia M."/>
            <person name="Cooper J."/>
            <person name="Damon W."/>
            <person name="Desjardin D."/>
            <person name="Finy P."/>
            <person name="Geml J."/>
            <person name="Haridas S."/>
            <person name="Hughes K."/>
            <person name="Justo A."/>
            <person name="Karasinski D."/>
            <person name="Kautmanova I."/>
            <person name="Kiss B."/>
            <person name="Kocsube S."/>
            <person name="Kotiranta H."/>
            <person name="LaButti K.M."/>
            <person name="Lechner B.E."/>
            <person name="Liimatainen K."/>
            <person name="Lipzen A."/>
            <person name="Lukacs Z."/>
            <person name="Mihaltcheva S."/>
            <person name="Morgado L.N."/>
            <person name="Niskanen T."/>
            <person name="Noordeloos M.E."/>
            <person name="Ohm R.A."/>
            <person name="Ortiz-Santana B."/>
            <person name="Ovrebo C."/>
            <person name="Racz N."/>
            <person name="Riley R."/>
            <person name="Savchenko A."/>
            <person name="Shiryaev A."/>
            <person name="Soop K."/>
            <person name="Spirin V."/>
            <person name="Szebenyi C."/>
            <person name="Tomsovsky M."/>
            <person name="Tulloss R.E."/>
            <person name="Uehling J."/>
            <person name="Grigoriev I.V."/>
            <person name="Vagvolgyi C."/>
            <person name="Papp T."/>
            <person name="Martin F.M."/>
            <person name="Miettinen O."/>
            <person name="Hibbett D.S."/>
            <person name="Nagy L.G."/>
        </authorList>
    </citation>
    <scope>NUCLEOTIDE SEQUENCE [LARGE SCALE GENOMIC DNA]</scope>
    <source>
        <strain evidence="3 4">CBS 962.96</strain>
    </source>
</reference>
<keyword evidence="2" id="KW-1133">Transmembrane helix</keyword>
<dbReference type="Proteomes" id="UP000297245">
    <property type="component" value="Unassembled WGS sequence"/>
</dbReference>
<evidence type="ECO:0000256" key="2">
    <source>
        <dbReference type="SAM" id="Phobius"/>
    </source>
</evidence>
<gene>
    <name evidence="3" type="ORF">K435DRAFT_434903</name>
</gene>
<accession>A0A4V6T522</accession>